<evidence type="ECO:0000313" key="1">
    <source>
        <dbReference type="Proteomes" id="UP000095286"/>
    </source>
</evidence>
<organism evidence="1 2">
    <name type="scientific">Rhabditophanes sp. KR3021</name>
    <dbReference type="NCBI Taxonomy" id="114890"/>
    <lineage>
        <taxon>Eukaryota</taxon>
        <taxon>Metazoa</taxon>
        <taxon>Ecdysozoa</taxon>
        <taxon>Nematoda</taxon>
        <taxon>Chromadorea</taxon>
        <taxon>Rhabditida</taxon>
        <taxon>Tylenchina</taxon>
        <taxon>Panagrolaimomorpha</taxon>
        <taxon>Strongyloidoidea</taxon>
        <taxon>Alloionematidae</taxon>
        <taxon>Rhabditophanes</taxon>
    </lineage>
</organism>
<accession>A0AC35U403</accession>
<sequence length="286" mass="32250">MWILVEMVRSFTIFLSFATFAFVQARFCSDSKKGVCEISDSGSFCYHNKTSGQYNCDDQGYCANKENIKGKVGLAGCYATNADDEPTDCCCNKGQLCNLAMAAADPENNPELQKCTYLVDESDQDTLLYKDCLEPYCLSFMHSNLIGTKTTVMHGCETRFIYKHVQAKQDFENYGNNTDWQATEPVYNYPRCSDILENVVPNINGTKRACLDLFFKLNGESVKGKLCCCNGSDNCNEQITWNEPVIRLEDIRSDNNGLANDSYHSLTNTVPFILSLFLSFSFSHYF</sequence>
<dbReference type="WBParaSite" id="RSKR_0000727600.1">
    <property type="protein sequence ID" value="RSKR_0000727600.1"/>
    <property type="gene ID" value="RSKR_0000727600"/>
</dbReference>
<protein>
    <submittedName>
        <fullName evidence="2">Activin_recp domain-containing protein</fullName>
    </submittedName>
</protein>
<proteinExistence type="predicted"/>
<evidence type="ECO:0000313" key="2">
    <source>
        <dbReference type="WBParaSite" id="RSKR_0000727600.1"/>
    </source>
</evidence>
<name>A0AC35U403_9BILA</name>
<reference evidence="2" key="1">
    <citation type="submission" date="2016-11" db="UniProtKB">
        <authorList>
            <consortium name="WormBaseParasite"/>
        </authorList>
    </citation>
    <scope>IDENTIFICATION</scope>
    <source>
        <strain evidence="2">KR3021</strain>
    </source>
</reference>
<dbReference type="Proteomes" id="UP000095286">
    <property type="component" value="Unplaced"/>
</dbReference>